<feature type="signal peptide" evidence="1">
    <location>
        <begin position="1"/>
        <end position="18"/>
    </location>
</feature>
<proteinExistence type="predicted"/>
<dbReference type="EMBL" id="CP020814">
    <property type="protein sequence ID" value="ARK32677.1"/>
    <property type="molecule type" value="Genomic_DNA"/>
</dbReference>
<dbReference type="PROSITE" id="PS51257">
    <property type="entry name" value="PROKAR_LIPOPROTEIN"/>
    <property type="match status" value="1"/>
</dbReference>
<organism evidence="3 4">
    <name type="scientific">Halalkalibacter krulwichiae</name>
    <dbReference type="NCBI Taxonomy" id="199441"/>
    <lineage>
        <taxon>Bacteria</taxon>
        <taxon>Bacillati</taxon>
        <taxon>Bacillota</taxon>
        <taxon>Bacilli</taxon>
        <taxon>Bacillales</taxon>
        <taxon>Bacillaceae</taxon>
        <taxon>Halalkalibacter</taxon>
    </lineage>
</organism>
<evidence type="ECO:0000259" key="2">
    <source>
        <dbReference type="Pfam" id="PF07563"/>
    </source>
</evidence>
<evidence type="ECO:0000313" key="3">
    <source>
        <dbReference type="EMBL" id="ARK32677.1"/>
    </source>
</evidence>
<dbReference type="STRING" id="199441.BkAM31D_24040"/>
<reference evidence="3 4" key="1">
    <citation type="submission" date="2017-04" db="EMBL/GenBank/DDBJ databases">
        <title>Bacillus krulwichiae AM31D Genome sequencing and assembly.</title>
        <authorList>
            <person name="Krulwich T.A."/>
            <person name="Anastor L."/>
            <person name="Ehrlich R."/>
            <person name="Ehrlich G.D."/>
            <person name="Janto B."/>
        </authorList>
    </citation>
    <scope>NUCLEOTIDE SEQUENCE [LARGE SCALE GENOMIC DNA]</scope>
    <source>
        <strain evidence="3 4">AM31D</strain>
    </source>
</reference>
<keyword evidence="1" id="KW-0732">Signal</keyword>
<gene>
    <name evidence="3" type="ORF">BkAM31D_24040</name>
</gene>
<dbReference type="RefSeq" id="WP_066154704.1">
    <property type="nucleotide sequence ID" value="NZ_CP020814.1"/>
</dbReference>
<dbReference type="InterPro" id="IPR011438">
    <property type="entry name" value="DUF1541"/>
</dbReference>
<feature type="domain" description="DUF1541" evidence="2">
    <location>
        <begin position="135"/>
        <end position="186"/>
    </location>
</feature>
<sequence length="195" mass="21423" precursor="true">MKKWLMTLAIITFAGVMAACSTPEDNEHNGHNEEEEVHVDEHADEHAHMDHSSSGEVPDELAVAENPTYEVGSKALITDGHMPGMEGAEATIVGAFDTYVYAVSYDPTTGGDREINHKWVIHEELADVGAEPLEVGDEVVLEAEHMAGMQGALAEVDSVERTFVYMVDFVLTTTGEEVENHKWVTEEELSPVEEE</sequence>
<dbReference type="KEGG" id="bkw:BkAM31D_24040"/>
<keyword evidence="4" id="KW-1185">Reference proteome</keyword>
<evidence type="ECO:0000256" key="1">
    <source>
        <dbReference type="SAM" id="SignalP"/>
    </source>
</evidence>
<protein>
    <recommendedName>
        <fullName evidence="2">DUF1541 domain-containing protein</fullName>
    </recommendedName>
</protein>
<accession>A0A1X9MGT6</accession>
<dbReference type="Pfam" id="PF07563">
    <property type="entry name" value="DUF1541"/>
    <property type="match status" value="2"/>
</dbReference>
<dbReference type="AlphaFoldDB" id="A0A1X9MGT6"/>
<name>A0A1X9MGT6_9BACI</name>
<dbReference type="Gene3D" id="2.30.30.1210">
    <property type="entry name" value="Domain of unknown function DUF1541"/>
    <property type="match status" value="1"/>
</dbReference>
<dbReference type="Proteomes" id="UP000193006">
    <property type="component" value="Chromosome"/>
</dbReference>
<evidence type="ECO:0000313" key="4">
    <source>
        <dbReference type="Proteomes" id="UP000193006"/>
    </source>
</evidence>
<feature type="chain" id="PRO_5038773664" description="DUF1541 domain-containing protein" evidence="1">
    <location>
        <begin position="19"/>
        <end position="195"/>
    </location>
</feature>
<feature type="domain" description="DUF1541" evidence="2">
    <location>
        <begin position="71"/>
        <end position="122"/>
    </location>
</feature>